<dbReference type="EC" id="5.3.1.16" evidence="9"/>
<dbReference type="RefSeq" id="WP_156641989.1">
    <property type="nucleotide sequence ID" value="NZ_WOXT01000002.1"/>
</dbReference>
<evidence type="ECO:0000313" key="12">
    <source>
        <dbReference type="Proteomes" id="UP000479692"/>
    </source>
</evidence>
<dbReference type="GO" id="GO:0003949">
    <property type="term" value="F:1-(5-phosphoribosyl)-5-[(5-phosphoribosylamino)methylideneamino]imidazole-4-carboxamide isomerase activity"/>
    <property type="evidence" value="ECO:0007669"/>
    <property type="project" value="UniProtKB-UniRule"/>
</dbReference>
<comment type="pathway">
    <text evidence="3 9">Amino-acid biosynthesis; L-histidine biosynthesis; L-histidine from 5-phospho-alpha-D-ribose 1-diphosphate: step 4/9.</text>
</comment>
<name>A0A7C9LM07_9GAMM</name>
<dbReference type="Proteomes" id="UP000479692">
    <property type="component" value="Unassembled WGS sequence"/>
</dbReference>
<evidence type="ECO:0000256" key="1">
    <source>
        <dbReference type="ARBA" id="ARBA00000901"/>
    </source>
</evidence>
<evidence type="ECO:0000256" key="2">
    <source>
        <dbReference type="ARBA" id="ARBA00004496"/>
    </source>
</evidence>
<dbReference type="InterPro" id="IPR023016">
    <property type="entry name" value="HisA/PriA"/>
</dbReference>
<keyword evidence="8 9" id="KW-0413">Isomerase</keyword>
<keyword evidence="7 9" id="KW-0368">Histidine biosynthesis</keyword>
<dbReference type="AlphaFoldDB" id="A0A7C9LM07"/>
<keyword evidence="5 9" id="KW-0963">Cytoplasm</keyword>
<evidence type="ECO:0000256" key="10">
    <source>
        <dbReference type="RuleBase" id="RU003657"/>
    </source>
</evidence>
<evidence type="ECO:0000256" key="3">
    <source>
        <dbReference type="ARBA" id="ARBA00005133"/>
    </source>
</evidence>
<accession>A0A7C9LM07</accession>
<organism evidence="11 12">
    <name type="scientific">Noviluteimonas gilva</name>
    <dbReference type="NCBI Taxonomy" id="2682097"/>
    <lineage>
        <taxon>Bacteria</taxon>
        <taxon>Pseudomonadati</taxon>
        <taxon>Pseudomonadota</taxon>
        <taxon>Gammaproteobacteria</taxon>
        <taxon>Lysobacterales</taxon>
        <taxon>Lysobacteraceae</taxon>
        <taxon>Noviluteimonas</taxon>
    </lineage>
</organism>
<comment type="caution">
    <text evidence="11">The sequence shown here is derived from an EMBL/GenBank/DDBJ whole genome shotgun (WGS) entry which is preliminary data.</text>
</comment>
<gene>
    <name evidence="9" type="primary">hisA</name>
    <name evidence="11" type="ORF">GN331_10860</name>
</gene>
<dbReference type="InterPro" id="IPR044524">
    <property type="entry name" value="Isoase_HisA-like"/>
</dbReference>
<evidence type="ECO:0000256" key="5">
    <source>
        <dbReference type="ARBA" id="ARBA00022490"/>
    </source>
</evidence>
<evidence type="ECO:0000256" key="7">
    <source>
        <dbReference type="ARBA" id="ARBA00023102"/>
    </source>
</evidence>
<evidence type="ECO:0000256" key="6">
    <source>
        <dbReference type="ARBA" id="ARBA00022605"/>
    </source>
</evidence>
<dbReference type="GO" id="GO:0005737">
    <property type="term" value="C:cytoplasm"/>
    <property type="evidence" value="ECO:0007669"/>
    <property type="project" value="UniProtKB-SubCell"/>
</dbReference>
<dbReference type="Pfam" id="PF00977">
    <property type="entry name" value="His_biosynth"/>
    <property type="match status" value="1"/>
</dbReference>
<evidence type="ECO:0000313" key="11">
    <source>
        <dbReference type="EMBL" id="MUV14704.1"/>
    </source>
</evidence>
<comment type="subcellular location">
    <subcellularLocation>
        <location evidence="2 9">Cytoplasm</location>
    </subcellularLocation>
</comment>
<reference evidence="11 12" key="1">
    <citation type="submission" date="2019-12" db="EMBL/GenBank/DDBJ databases">
        <authorList>
            <person name="Xu J."/>
        </authorList>
    </citation>
    <scope>NUCLEOTIDE SEQUENCE [LARGE SCALE GENOMIC DNA]</scope>
    <source>
        <strain evidence="11 12">HX-5-24</strain>
    </source>
</reference>
<dbReference type="SUPFAM" id="SSF51366">
    <property type="entry name" value="Ribulose-phoshate binding barrel"/>
    <property type="match status" value="1"/>
</dbReference>
<protein>
    <recommendedName>
        <fullName evidence="9">1-(5-phosphoribosyl)-5-[(5-phosphoribosylamino)methylideneamino] imidazole-4-carboxamide isomerase</fullName>
        <ecNumber evidence="9">5.3.1.16</ecNumber>
    </recommendedName>
    <alternativeName>
        <fullName evidence="9">Phosphoribosylformimino-5-aminoimidazole carboxamide ribotide isomerase</fullName>
    </alternativeName>
</protein>
<evidence type="ECO:0000256" key="8">
    <source>
        <dbReference type="ARBA" id="ARBA00023235"/>
    </source>
</evidence>
<proteinExistence type="inferred from homology"/>
<sequence length="243" mass="26010">MSFTCYPAIDVRDGCVVRLRQGDYAQETRYDPDPHACAMRFADAGATWLHLVDLDAARAGGYTLAPLLRRIADEGRLQVQTGGGVRTREDIASLLDAGATRVVIGSLAAENPALVAQWIEDFGAERIVVALDVRVDQGRWLPAIRGWTRNASADALGLLVFHRDHGLRHLLCTDVARDGMLSGIDPALYTALRRCAPEVAIQVSGGVRDVADVRAARTTGCAGAILGRALLDGHLSLSEALAC</sequence>
<dbReference type="HAMAP" id="MF_01014">
    <property type="entry name" value="HisA"/>
    <property type="match status" value="1"/>
</dbReference>
<dbReference type="UniPathway" id="UPA00031">
    <property type="reaction ID" value="UER00009"/>
</dbReference>
<dbReference type="InterPro" id="IPR011060">
    <property type="entry name" value="RibuloseP-bd_barrel"/>
</dbReference>
<keyword evidence="12" id="KW-1185">Reference proteome</keyword>
<comment type="similarity">
    <text evidence="4 9 10">Belongs to the HisA/HisF family.</text>
</comment>
<dbReference type="PANTHER" id="PTHR43090:SF2">
    <property type="entry name" value="1-(5-PHOSPHORIBOSYL)-5-[(5-PHOSPHORIBOSYLAMINO)METHYLIDENEAMINO] IMIDAZOLE-4-CARBOXAMIDE ISOMERASE"/>
    <property type="match status" value="1"/>
</dbReference>
<dbReference type="GO" id="GO:0000162">
    <property type="term" value="P:L-tryptophan biosynthetic process"/>
    <property type="evidence" value="ECO:0007669"/>
    <property type="project" value="TreeGrafter"/>
</dbReference>
<keyword evidence="6 9" id="KW-0028">Amino-acid biosynthesis</keyword>
<dbReference type="CDD" id="cd04732">
    <property type="entry name" value="HisA"/>
    <property type="match status" value="1"/>
</dbReference>
<dbReference type="FunFam" id="3.20.20.70:FF:000009">
    <property type="entry name" value="1-(5-phosphoribosyl)-5-[(5-phosphoribosylamino)methylideneamino] imidazole-4-carboxamide isomerase"/>
    <property type="match status" value="1"/>
</dbReference>
<comment type="catalytic activity">
    <reaction evidence="1 9">
        <text>1-(5-phospho-beta-D-ribosyl)-5-[(5-phospho-beta-D-ribosylamino)methylideneamino]imidazole-4-carboxamide = 5-[(5-phospho-1-deoxy-D-ribulos-1-ylimino)methylamino]-1-(5-phospho-beta-D-ribosyl)imidazole-4-carboxamide</text>
        <dbReference type="Rhea" id="RHEA:15469"/>
        <dbReference type="ChEBI" id="CHEBI:58435"/>
        <dbReference type="ChEBI" id="CHEBI:58525"/>
        <dbReference type="EC" id="5.3.1.16"/>
    </reaction>
</comment>
<dbReference type="GO" id="GO:0000105">
    <property type="term" value="P:L-histidine biosynthetic process"/>
    <property type="evidence" value="ECO:0007669"/>
    <property type="project" value="UniProtKB-UniRule"/>
</dbReference>
<dbReference type="Gene3D" id="3.20.20.70">
    <property type="entry name" value="Aldolase class I"/>
    <property type="match status" value="1"/>
</dbReference>
<dbReference type="EMBL" id="WOXT01000002">
    <property type="protein sequence ID" value="MUV14704.1"/>
    <property type="molecule type" value="Genomic_DNA"/>
</dbReference>
<evidence type="ECO:0000256" key="9">
    <source>
        <dbReference type="HAMAP-Rule" id="MF_01014"/>
    </source>
</evidence>
<dbReference type="InterPro" id="IPR013785">
    <property type="entry name" value="Aldolase_TIM"/>
</dbReference>
<feature type="active site" description="Proton donor" evidence="9">
    <location>
        <position position="132"/>
    </location>
</feature>
<feature type="active site" description="Proton acceptor" evidence="9">
    <location>
        <position position="10"/>
    </location>
</feature>
<evidence type="ECO:0000256" key="4">
    <source>
        <dbReference type="ARBA" id="ARBA00009667"/>
    </source>
</evidence>
<dbReference type="PANTHER" id="PTHR43090">
    <property type="entry name" value="1-(5-PHOSPHORIBOSYL)-5-[(5-PHOSPHORIBOSYLAMINO)METHYLIDENEAMINO] IMIDAZOLE-4-CARBOXAMIDE ISOMERASE"/>
    <property type="match status" value="1"/>
</dbReference>
<dbReference type="InterPro" id="IPR006062">
    <property type="entry name" value="His_biosynth"/>
</dbReference>